<feature type="domain" description="Cobalamin-independent methionine synthase MetE N-terminal" evidence="1">
    <location>
        <begin position="82"/>
        <end position="278"/>
    </location>
</feature>
<proteinExistence type="predicted"/>
<sequence>MEVKTYLTGAFARPERLIKAFRDNRKGKVTDEELSSILSHYTSEVIKHQKEEQLTYVIDGMLRWNDLFRPLAENMEGVKVNGLARWFDNNLFYKKPVVTGEINLSRSIVSEYIMLNLLSNVRWKLILPEPYTMASMMENIYYRRFDDLLFALAEVIGEEAYNAYVNGVSQVQLSAPYLVFQKLTEDELDIAIQAVGEVRKRTKAEILLHTYYGSVGRIMPRLLDFPVDVVGVDLTQTPDKHLTEYSITKDICLGVIDGRNSMLEDVNLAVGRVMKILEYVDVKGLHISPSCEFEALPYEVALRKVKILSQVRDGVLEEVT</sequence>
<dbReference type="Gene3D" id="3.20.20.210">
    <property type="match status" value="1"/>
</dbReference>
<dbReference type="GO" id="GO:0008652">
    <property type="term" value="P:amino acid biosynthetic process"/>
    <property type="evidence" value="ECO:0007669"/>
    <property type="project" value="InterPro"/>
</dbReference>
<name>A0A832ZU87_CALS0</name>
<dbReference type="AlphaFoldDB" id="A0A832ZU87"/>
<accession>A0A832ZU87</accession>
<dbReference type="GO" id="GO:0008270">
    <property type="term" value="F:zinc ion binding"/>
    <property type="evidence" value="ECO:0007669"/>
    <property type="project" value="InterPro"/>
</dbReference>
<dbReference type="InterPro" id="IPR038071">
    <property type="entry name" value="UROD/MetE-like_sf"/>
</dbReference>
<dbReference type="Pfam" id="PF08267">
    <property type="entry name" value="Meth_synt_1"/>
    <property type="match status" value="1"/>
</dbReference>
<dbReference type="SUPFAM" id="SSF51726">
    <property type="entry name" value="UROD/MetE-like"/>
    <property type="match status" value="1"/>
</dbReference>
<dbReference type="GO" id="GO:0003871">
    <property type="term" value="F:5-methyltetrahydropteroyltriglutamate-homocysteine S-methyltransferase activity"/>
    <property type="evidence" value="ECO:0007669"/>
    <property type="project" value="InterPro"/>
</dbReference>
<dbReference type="PANTHER" id="PTHR30519">
    <property type="entry name" value="5-METHYLTETRAHYDROPTEROYLTRIGLUTAMATE--HOMOCYSTEINE METHYLTRANSFERASE"/>
    <property type="match status" value="1"/>
</dbReference>
<reference evidence="2" key="1">
    <citation type="journal article" date="2020" name="ISME J.">
        <title>Gammaproteobacteria mediating utilization of methyl-, sulfur- and petroleum organic compounds in deep ocean hydrothermal plumes.</title>
        <authorList>
            <person name="Zhou Z."/>
            <person name="Liu Y."/>
            <person name="Pan J."/>
            <person name="Cron B.R."/>
            <person name="Toner B.M."/>
            <person name="Anantharaman K."/>
            <person name="Breier J.A."/>
            <person name="Dick G.J."/>
            <person name="Li M."/>
        </authorList>
    </citation>
    <scope>NUCLEOTIDE SEQUENCE</scope>
    <source>
        <strain evidence="2">SZUA-1515</strain>
    </source>
</reference>
<protein>
    <recommendedName>
        <fullName evidence="1">Cobalamin-independent methionine synthase MetE N-terminal domain-containing protein</fullName>
    </recommendedName>
</protein>
<evidence type="ECO:0000313" key="2">
    <source>
        <dbReference type="EMBL" id="HIQ29065.1"/>
    </source>
</evidence>
<organism evidence="2 3">
    <name type="scientific">Caldiarchaeum subterraneum</name>
    <dbReference type="NCBI Taxonomy" id="311458"/>
    <lineage>
        <taxon>Archaea</taxon>
        <taxon>Nitrososphaerota</taxon>
        <taxon>Candidatus Caldarchaeales</taxon>
        <taxon>Candidatus Caldarchaeaceae</taxon>
        <taxon>Candidatus Caldarchaeum</taxon>
    </lineage>
</organism>
<dbReference type="Proteomes" id="UP000608579">
    <property type="component" value="Unassembled WGS sequence"/>
</dbReference>
<dbReference type="InterPro" id="IPR013215">
    <property type="entry name" value="Cbl-indep_Met_Synth_N"/>
</dbReference>
<dbReference type="EMBL" id="DQVM01000013">
    <property type="protein sequence ID" value="HIQ29065.1"/>
    <property type="molecule type" value="Genomic_DNA"/>
</dbReference>
<evidence type="ECO:0000313" key="3">
    <source>
        <dbReference type="Proteomes" id="UP000608579"/>
    </source>
</evidence>
<gene>
    <name evidence="2" type="ORF">EYH45_00710</name>
</gene>
<comment type="caution">
    <text evidence="2">The sequence shown here is derived from an EMBL/GenBank/DDBJ whole genome shotgun (WGS) entry which is preliminary data.</text>
</comment>
<evidence type="ECO:0000259" key="1">
    <source>
        <dbReference type="Pfam" id="PF08267"/>
    </source>
</evidence>